<dbReference type="Pfam" id="PF20700">
    <property type="entry name" value="Mutator"/>
    <property type="match status" value="1"/>
</dbReference>
<organism evidence="2 3">
    <name type="scientific">Bugula neritina</name>
    <name type="common">Brown bryozoan</name>
    <name type="synonym">Sertularia neritina</name>
    <dbReference type="NCBI Taxonomy" id="10212"/>
    <lineage>
        <taxon>Eukaryota</taxon>
        <taxon>Metazoa</taxon>
        <taxon>Spiralia</taxon>
        <taxon>Lophotrochozoa</taxon>
        <taxon>Bryozoa</taxon>
        <taxon>Gymnolaemata</taxon>
        <taxon>Cheilostomatida</taxon>
        <taxon>Flustrina</taxon>
        <taxon>Buguloidea</taxon>
        <taxon>Bugulidae</taxon>
        <taxon>Bugula</taxon>
    </lineage>
</organism>
<protein>
    <recommendedName>
        <fullName evidence="1">Mutator-like transposase domain-containing protein</fullName>
    </recommendedName>
</protein>
<evidence type="ECO:0000259" key="1">
    <source>
        <dbReference type="Pfam" id="PF20700"/>
    </source>
</evidence>
<dbReference type="OrthoDB" id="6277804at2759"/>
<proteinExistence type="predicted"/>
<sequence length="201" mass="21703">MTSDATLTVTGTTPVATASSAKLNDQLSGHRSTAATISAHLGLPPPVAFSEWTKDVERLGKITKELASKSMDQAAREAASMSNMSDITVSCDGTWQRRGFSSKNGVATVITHSAGKPGKVVDTEVLSNYCFTCASHKDSIPPEHSCVKNHEGSGIPIGKQLVMHTHKKDLQRIKASKRWATYQRATKARRPDWSDYQAGAY</sequence>
<feature type="domain" description="Mutator-like transposase" evidence="1">
    <location>
        <begin position="32"/>
        <end position="163"/>
    </location>
</feature>
<evidence type="ECO:0000313" key="2">
    <source>
        <dbReference type="EMBL" id="KAF6028785.1"/>
    </source>
</evidence>
<accession>A0A7J7JS56</accession>
<evidence type="ECO:0000313" key="3">
    <source>
        <dbReference type="Proteomes" id="UP000593567"/>
    </source>
</evidence>
<dbReference type="EMBL" id="VXIV02001911">
    <property type="protein sequence ID" value="KAF6028785.1"/>
    <property type="molecule type" value="Genomic_DNA"/>
</dbReference>
<keyword evidence="3" id="KW-1185">Reference proteome</keyword>
<comment type="caution">
    <text evidence="2">The sequence shown here is derived from an EMBL/GenBank/DDBJ whole genome shotgun (WGS) entry which is preliminary data.</text>
</comment>
<gene>
    <name evidence="2" type="ORF">EB796_012911</name>
</gene>
<dbReference type="AlphaFoldDB" id="A0A7J7JS56"/>
<dbReference type="InterPro" id="IPR049012">
    <property type="entry name" value="Mutator_transp_dom"/>
</dbReference>
<dbReference type="Proteomes" id="UP000593567">
    <property type="component" value="Unassembled WGS sequence"/>
</dbReference>
<reference evidence="2" key="1">
    <citation type="submission" date="2020-06" db="EMBL/GenBank/DDBJ databases">
        <title>Draft genome of Bugula neritina, a colonial animal packing powerful symbionts and potential medicines.</title>
        <authorList>
            <person name="Rayko M."/>
        </authorList>
    </citation>
    <scope>NUCLEOTIDE SEQUENCE [LARGE SCALE GENOMIC DNA]</scope>
    <source>
        <strain evidence="2">Kwan_BN1</strain>
    </source>
</reference>
<name>A0A7J7JS56_BUGNE</name>